<feature type="binding site" evidence="11">
    <location>
        <position position="62"/>
    </location>
    <ligand>
        <name>substrate</name>
    </ligand>
</feature>
<dbReference type="SMART" id="SM00855">
    <property type="entry name" value="PGAM"/>
    <property type="match status" value="1"/>
</dbReference>
<dbReference type="InterPro" id="IPR013078">
    <property type="entry name" value="His_Pase_superF_clade-1"/>
</dbReference>
<evidence type="ECO:0000313" key="19">
    <source>
        <dbReference type="RefSeq" id="XP_027202884.1"/>
    </source>
</evidence>
<dbReference type="RefSeq" id="XP_027202884.1">
    <property type="nucleotide sequence ID" value="XM_027347083.1"/>
</dbReference>
<dbReference type="Gene3D" id="3.40.50.1240">
    <property type="entry name" value="Phosphoglycerate mutase-like"/>
    <property type="match status" value="1"/>
</dbReference>
<evidence type="ECO:0000256" key="11">
    <source>
        <dbReference type="PIRSR" id="PIRSR613078-2"/>
    </source>
</evidence>
<dbReference type="SMART" id="SM00487">
    <property type="entry name" value="DEXDc"/>
    <property type="match status" value="1"/>
</dbReference>
<dbReference type="NCBIfam" id="TIGR01258">
    <property type="entry name" value="pgm_1"/>
    <property type="match status" value="1"/>
</dbReference>
<feature type="domain" description="DEAD-box RNA helicase Q" evidence="17">
    <location>
        <begin position="271"/>
        <end position="299"/>
    </location>
</feature>
<evidence type="ECO:0000256" key="9">
    <source>
        <dbReference type="ARBA" id="ARBA00047984"/>
    </source>
</evidence>
<dbReference type="SMART" id="SM00490">
    <property type="entry name" value="HELICc"/>
    <property type="match status" value="1"/>
</dbReference>
<feature type="domain" description="Helicase ATP-binding" evidence="15">
    <location>
        <begin position="302"/>
        <end position="475"/>
    </location>
</feature>
<dbReference type="CDD" id="cd07067">
    <property type="entry name" value="HP_PGM_like"/>
    <property type="match status" value="1"/>
</dbReference>
<dbReference type="FunFam" id="3.40.50.300:FF:000008">
    <property type="entry name" value="ATP-dependent RNA helicase RhlB"/>
    <property type="match status" value="1"/>
</dbReference>
<dbReference type="GO" id="GO:0003724">
    <property type="term" value="F:RNA helicase activity"/>
    <property type="evidence" value="ECO:0007669"/>
    <property type="project" value="UniProtKB-EC"/>
</dbReference>
<dbReference type="InterPro" id="IPR005952">
    <property type="entry name" value="Phosphogly_mut1"/>
</dbReference>
<name>A0A6P6YDT8_DERPT</name>
<dbReference type="PROSITE" id="PS51192">
    <property type="entry name" value="HELICASE_ATP_BIND_1"/>
    <property type="match status" value="1"/>
</dbReference>
<comment type="similarity">
    <text evidence="2">Belongs to the phosphoglycerate mutase family. BPG-dependent PGAM subfamily.</text>
</comment>
<dbReference type="CDD" id="cd18787">
    <property type="entry name" value="SF2_C_DEAD"/>
    <property type="match status" value="1"/>
</dbReference>
<dbReference type="Gene3D" id="3.40.50.300">
    <property type="entry name" value="P-loop containing nucleotide triphosphate hydrolases"/>
    <property type="match status" value="2"/>
</dbReference>
<keyword evidence="3 14" id="KW-0547">Nucleotide-binding</keyword>
<protein>
    <submittedName>
        <fullName evidence="19">DEAD-box ATP-dependent RNA helicase 20-like</fullName>
    </submittedName>
</protein>
<keyword evidence="5 14" id="KW-0347">Helicase</keyword>
<dbReference type="PANTHER" id="PTHR47958">
    <property type="entry name" value="ATP-DEPENDENT RNA HELICASE DBP3"/>
    <property type="match status" value="1"/>
</dbReference>
<comment type="similarity">
    <text evidence="14">Belongs to the DEAD box helicase family.</text>
</comment>
<evidence type="ECO:0000256" key="6">
    <source>
        <dbReference type="ARBA" id="ARBA00022840"/>
    </source>
</evidence>
<evidence type="ECO:0000259" key="15">
    <source>
        <dbReference type="PROSITE" id="PS51192"/>
    </source>
</evidence>
<dbReference type="OMA" id="DNPYWRP"/>
<comment type="catalytic activity">
    <reaction evidence="9">
        <text>ATP + H2O = ADP + phosphate + H(+)</text>
        <dbReference type="Rhea" id="RHEA:13065"/>
        <dbReference type="ChEBI" id="CHEBI:15377"/>
        <dbReference type="ChEBI" id="CHEBI:15378"/>
        <dbReference type="ChEBI" id="CHEBI:30616"/>
        <dbReference type="ChEBI" id="CHEBI:43474"/>
        <dbReference type="ChEBI" id="CHEBI:456216"/>
        <dbReference type="EC" id="3.6.4.13"/>
    </reaction>
</comment>
<gene>
    <name evidence="19" type="primary">LOC113796787</name>
</gene>
<dbReference type="GO" id="GO:0004619">
    <property type="term" value="F:phosphoglycerate mutase activity"/>
    <property type="evidence" value="ECO:0007669"/>
    <property type="project" value="UniProtKB-EC"/>
</dbReference>
<dbReference type="GO" id="GO:0005524">
    <property type="term" value="F:ATP binding"/>
    <property type="evidence" value="ECO:0007669"/>
    <property type="project" value="UniProtKB-KW"/>
</dbReference>
<evidence type="ECO:0000256" key="3">
    <source>
        <dbReference type="ARBA" id="ARBA00022741"/>
    </source>
</evidence>
<dbReference type="KEGG" id="dpte:113796787"/>
<dbReference type="GO" id="GO:0006096">
    <property type="term" value="P:glycolytic process"/>
    <property type="evidence" value="ECO:0007669"/>
    <property type="project" value="UniProtKB-KW"/>
</dbReference>
<comment type="catalytic activity">
    <reaction evidence="1">
        <text>(2R)-2-phosphoglycerate = (2R)-3-phosphoglycerate</text>
        <dbReference type="Rhea" id="RHEA:15901"/>
        <dbReference type="ChEBI" id="CHEBI:58272"/>
        <dbReference type="ChEBI" id="CHEBI:58289"/>
        <dbReference type="EC" id="5.4.2.11"/>
    </reaction>
</comment>
<reference evidence="19" key="1">
    <citation type="submission" date="2025-08" db="UniProtKB">
        <authorList>
            <consortium name="RefSeq"/>
        </authorList>
    </citation>
    <scope>IDENTIFICATION</scope>
    <source>
        <strain evidence="19">Airmid</strain>
    </source>
</reference>
<evidence type="ECO:0000256" key="10">
    <source>
        <dbReference type="PIRSR" id="PIRSR613078-1"/>
    </source>
</evidence>
<dbReference type="InParanoid" id="A0A6P6YDT8"/>
<feature type="active site" description="Proton donor/acceptor" evidence="10">
    <location>
        <position position="89"/>
    </location>
</feature>
<accession>A0A6P6YDT8</accession>
<feature type="site" description="Transition state stabilizer" evidence="12">
    <location>
        <position position="182"/>
    </location>
</feature>
<dbReference type="SUPFAM" id="SSF52540">
    <property type="entry name" value="P-loop containing nucleoside triphosphate hydrolases"/>
    <property type="match status" value="1"/>
</dbReference>
<dbReference type="Pfam" id="PF00300">
    <property type="entry name" value="His_Phos_1"/>
    <property type="match status" value="1"/>
</dbReference>
<dbReference type="InterPro" id="IPR011545">
    <property type="entry name" value="DEAD/DEAH_box_helicase_dom"/>
</dbReference>
<feature type="domain" description="Helicase C-terminal" evidence="16">
    <location>
        <begin position="504"/>
        <end position="652"/>
    </location>
</feature>
<feature type="binding site" evidence="11">
    <location>
        <begin position="23"/>
        <end position="24"/>
    </location>
    <ligand>
        <name>substrate</name>
    </ligand>
</feature>
<keyword evidence="8" id="KW-0413">Isomerase</keyword>
<feature type="binding site" evidence="11">
    <location>
        <begin position="89"/>
        <end position="92"/>
    </location>
    <ligand>
        <name>substrate</name>
    </ligand>
</feature>
<feature type="binding site" evidence="11">
    <location>
        <begin position="116"/>
        <end position="117"/>
    </location>
    <ligand>
        <name>substrate</name>
    </ligand>
</feature>
<dbReference type="InterPro" id="IPR027417">
    <property type="entry name" value="P-loop_NTPase"/>
</dbReference>
<feature type="binding site" evidence="11">
    <location>
        <begin position="10"/>
        <end position="17"/>
    </location>
    <ligand>
        <name>substrate</name>
    </ligand>
</feature>
<dbReference type="FunFam" id="3.40.50.300:FF:000079">
    <property type="entry name" value="probable ATP-dependent RNA helicase DDX17"/>
    <property type="match status" value="1"/>
</dbReference>
<dbReference type="SUPFAM" id="SSF53254">
    <property type="entry name" value="Phosphoglycerate mutase-like"/>
    <property type="match status" value="1"/>
</dbReference>
<organism evidence="18 19">
    <name type="scientific">Dermatophagoides pteronyssinus</name>
    <name type="common">European house dust mite</name>
    <dbReference type="NCBI Taxonomy" id="6956"/>
    <lineage>
        <taxon>Eukaryota</taxon>
        <taxon>Metazoa</taxon>
        <taxon>Ecdysozoa</taxon>
        <taxon>Arthropoda</taxon>
        <taxon>Chelicerata</taxon>
        <taxon>Arachnida</taxon>
        <taxon>Acari</taxon>
        <taxon>Acariformes</taxon>
        <taxon>Sarcoptiformes</taxon>
        <taxon>Astigmata</taxon>
        <taxon>Psoroptidia</taxon>
        <taxon>Analgoidea</taxon>
        <taxon>Pyroglyphidae</taxon>
        <taxon>Dermatophagoidinae</taxon>
        <taxon>Dermatophagoides</taxon>
    </lineage>
</organism>
<evidence type="ECO:0000259" key="17">
    <source>
        <dbReference type="PROSITE" id="PS51195"/>
    </source>
</evidence>
<dbReference type="InterPro" id="IPR000629">
    <property type="entry name" value="RNA-helicase_DEAD-box_CS"/>
</dbReference>
<keyword evidence="4 14" id="KW-0378">Hydrolase</keyword>
<keyword evidence="18" id="KW-1185">Reference proteome</keyword>
<keyword evidence="7" id="KW-0324">Glycolysis</keyword>
<dbReference type="OrthoDB" id="196131at2759"/>
<feature type="binding site" evidence="11">
    <location>
        <position position="100"/>
    </location>
    <ligand>
        <name>substrate</name>
    </ligand>
</feature>
<evidence type="ECO:0000256" key="13">
    <source>
        <dbReference type="PROSITE-ProRule" id="PRU00552"/>
    </source>
</evidence>
<dbReference type="Proteomes" id="UP000515146">
    <property type="component" value="Unplaced"/>
</dbReference>
<evidence type="ECO:0000256" key="8">
    <source>
        <dbReference type="ARBA" id="ARBA00023235"/>
    </source>
</evidence>
<dbReference type="InterPro" id="IPR029033">
    <property type="entry name" value="His_PPase_superfam"/>
</dbReference>
<keyword evidence="6 14" id="KW-0067">ATP-binding</keyword>
<evidence type="ECO:0000256" key="2">
    <source>
        <dbReference type="ARBA" id="ARBA00006717"/>
    </source>
</evidence>
<evidence type="ECO:0000256" key="12">
    <source>
        <dbReference type="PIRSR" id="PIRSR613078-3"/>
    </source>
</evidence>
<evidence type="ECO:0000256" key="5">
    <source>
        <dbReference type="ARBA" id="ARBA00022806"/>
    </source>
</evidence>
<dbReference type="PROSITE" id="PS00039">
    <property type="entry name" value="DEAD_ATP_HELICASE"/>
    <property type="match status" value="1"/>
</dbReference>
<feature type="active site" description="Tele-phosphohistidine intermediate" evidence="10">
    <location>
        <position position="11"/>
    </location>
</feature>
<dbReference type="Pfam" id="PF00270">
    <property type="entry name" value="DEAD"/>
    <property type="match status" value="1"/>
</dbReference>
<dbReference type="FunFam" id="3.40.50.1240:FF:000003">
    <property type="entry name" value="2,3-bisphosphoglycerate-dependent phosphoglycerate mutase"/>
    <property type="match status" value="1"/>
</dbReference>
<evidence type="ECO:0000256" key="7">
    <source>
        <dbReference type="ARBA" id="ARBA00023152"/>
    </source>
</evidence>
<dbReference type="HAMAP" id="MF_01039">
    <property type="entry name" value="PGAM_GpmA"/>
    <property type="match status" value="1"/>
</dbReference>
<sequence>MTKYFIVFVRHGESTSNADKIFTGWLDPELTAKGVQEAHSGAEYLKEAKIEFNVAYTSVLKRAIHTLDIILDDLDCVFLPVYKCWRLNERHYGALQGKNKIKTVKKFGENQVSIWRRSYDIPPPMLEESDLYSNDKRYSNFAKDLLPRGESLKMCLDRVLPSWCDELLPAMKRYENVLVVAHANSIRAILKHILNLQEKEIVELEIATCVPILFEFDEKLNLKSHKYLPFRKNFYTPSEATLNLSEEEVEKWRKENNIMILTKNLDIRPVFTFEDAGFPSQVNQCIKKAGFEKPFPIQSQSWPIIMSGHDYIGIAETGSGKTLSFLLPAVIHVLDQPPIRKFEGPVALVLAPTRELVEQIRECAVEFCPRMRCVACYGGASRMTQSDALKRGVEIVIACPGRLNDFISASKISMRRVTYLVLDEADRMLDMGFEMQIRTIIDGIRKDRQMLFFSATWPKEVRSLALDLCTNDPVHVQIGSCVLKTSDNVVQHTLLLNESEKLNKLFELLQKLHEEDSKQLIIIFTETKKSCDFITSELRGSGYSALSIHGDKSQSERKYVLDEFKSGRTNILCATDVASRGLDVKNVKVVINYDMPLQVEDYVHRVGRTGRAGATGVAYSFFSDKNRGIAKDLVNILNETKQDVPQALLEMAKKPFDNRFSRFDSSV</sequence>
<dbReference type="GO" id="GO:0016791">
    <property type="term" value="F:phosphatase activity"/>
    <property type="evidence" value="ECO:0007669"/>
    <property type="project" value="UniProtKB-ARBA"/>
</dbReference>
<dbReference type="AlphaFoldDB" id="A0A6P6YDT8"/>
<evidence type="ECO:0000259" key="16">
    <source>
        <dbReference type="PROSITE" id="PS51194"/>
    </source>
</evidence>
<feature type="short sequence motif" description="Q motif" evidence="13">
    <location>
        <begin position="271"/>
        <end position="299"/>
    </location>
</feature>
<evidence type="ECO:0000256" key="14">
    <source>
        <dbReference type="RuleBase" id="RU000492"/>
    </source>
</evidence>
<dbReference type="InterPro" id="IPR001650">
    <property type="entry name" value="Helicase_C-like"/>
</dbReference>
<dbReference type="PROSITE" id="PS51194">
    <property type="entry name" value="HELICASE_CTER"/>
    <property type="match status" value="1"/>
</dbReference>
<dbReference type="Pfam" id="PF00271">
    <property type="entry name" value="Helicase_C"/>
    <property type="match status" value="1"/>
</dbReference>
<dbReference type="InterPro" id="IPR014014">
    <property type="entry name" value="RNA_helicase_DEAD_Q_motif"/>
</dbReference>
<dbReference type="InterPro" id="IPR014001">
    <property type="entry name" value="Helicase_ATP-bd"/>
</dbReference>
<evidence type="ECO:0000256" key="1">
    <source>
        <dbReference type="ARBA" id="ARBA00000380"/>
    </source>
</evidence>
<proteinExistence type="inferred from homology"/>
<dbReference type="GO" id="GO:0003676">
    <property type="term" value="F:nucleic acid binding"/>
    <property type="evidence" value="ECO:0007669"/>
    <property type="project" value="InterPro"/>
</dbReference>
<evidence type="ECO:0000313" key="18">
    <source>
        <dbReference type="Proteomes" id="UP000515146"/>
    </source>
</evidence>
<evidence type="ECO:0000256" key="4">
    <source>
        <dbReference type="ARBA" id="ARBA00022801"/>
    </source>
</evidence>
<dbReference type="PROSITE" id="PS51195">
    <property type="entry name" value="Q_MOTIF"/>
    <property type="match status" value="1"/>
</dbReference>